<name>D4H127_DENA2</name>
<gene>
    <name evidence="7" type="ordered locus">Dacet_1926</name>
</gene>
<reference evidence="7 8" key="1">
    <citation type="journal article" date="2010" name="Stand. Genomic Sci.">
        <title>Complete genome sequence of Denitrovibrio acetiphilus type strain (N2460).</title>
        <authorList>
            <person name="Kiss H."/>
            <person name="Lang E."/>
            <person name="Lapidus A."/>
            <person name="Copeland A."/>
            <person name="Nolan M."/>
            <person name="Glavina Del Rio T."/>
            <person name="Chen F."/>
            <person name="Lucas S."/>
            <person name="Tice H."/>
            <person name="Cheng J.F."/>
            <person name="Han C."/>
            <person name="Goodwin L."/>
            <person name="Pitluck S."/>
            <person name="Liolios K."/>
            <person name="Pati A."/>
            <person name="Ivanova N."/>
            <person name="Mavromatis K."/>
            <person name="Chen A."/>
            <person name="Palaniappan K."/>
            <person name="Land M."/>
            <person name="Hauser L."/>
            <person name="Chang Y.J."/>
            <person name="Jeffries C.D."/>
            <person name="Detter J.C."/>
            <person name="Brettin T."/>
            <person name="Spring S."/>
            <person name="Rohde M."/>
            <person name="Goker M."/>
            <person name="Woyke T."/>
            <person name="Bristow J."/>
            <person name="Eisen J.A."/>
            <person name="Markowitz V."/>
            <person name="Hugenholtz P."/>
            <person name="Kyrpides N.C."/>
            <person name="Klenk H.P."/>
        </authorList>
    </citation>
    <scope>NUCLEOTIDE SEQUENCE [LARGE SCALE GENOMIC DNA]</scope>
    <source>
        <strain evidence="8">DSM 12809 / NBRC 114555 / N2460</strain>
    </source>
</reference>
<feature type="signal peptide" evidence="6">
    <location>
        <begin position="1"/>
        <end position="17"/>
    </location>
</feature>
<keyword evidence="2 3" id="KW-0802">TPR repeat</keyword>
<keyword evidence="5" id="KW-0472">Membrane</keyword>
<dbReference type="InterPro" id="IPR011990">
    <property type="entry name" value="TPR-like_helical_dom_sf"/>
</dbReference>
<keyword evidence="1" id="KW-0677">Repeat</keyword>
<keyword evidence="8" id="KW-1185">Reference proteome</keyword>
<dbReference type="PROSITE" id="PS50005">
    <property type="entry name" value="TPR"/>
    <property type="match status" value="4"/>
</dbReference>
<dbReference type="AlphaFoldDB" id="D4H127"/>
<dbReference type="PANTHER" id="PTHR44943">
    <property type="entry name" value="CELLULOSE SYNTHASE OPERON PROTEIN C"/>
    <property type="match status" value="1"/>
</dbReference>
<dbReference type="Pfam" id="PF13181">
    <property type="entry name" value="TPR_8"/>
    <property type="match status" value="1"/>
</dbReference>
<sequence precursor="true">MRNIAFLVIIIVTVAIAVSCNVQNSADSDGSKEQVSEKQDTGSVESKGLFNKIIKHDNDDILTRINKLEEQLNQRIDGINVSIDNQEVLTKLDEIKLTHDKDISDINTAILNSDSKHKALFYQLLGAIFASMTALLLVIMLVYRYLKKFIAECLIIYSHKNKQSNTAEDIHASDLEENTIISSVNKTAAELNSKINDAKYLFDPEKSLKLDNSQRTMLSEINTESAFLKKAGYEISSKHKYLTALEKVNDKNYTEAGQILDEIKTSDDTFGSAFFLSGYIAYVARKYETAIESLRRACELEPENAAYLVSYGNACLKEKKYDDASQALKKAVEIKPDDASAWNNLAHSYIVSDKIDDAVMAFSKATELKPDFHEALHNLGLALGKLKRYEEAADAFTKAIAVKDDKHESMYNAACVYALLGKREGALSNLKAAIAIQPEYAAKAKKDKDFSSFKNDDEFNAITG</sequence>
<feature type="chain" id="PRO_5003058156" evidence="6">
    <location>
        <begin position="18"/>
        <end position="464"/>
    </location>
</feature>
<dbReference type="RefSeq" id="WP_013011200.1">
    <property type="nucleotide sequence ID" value="NC_013943.1"/>
</dbReference>
<feature type="repeat" description="TPR" evidence="3">
    <location>
        <begin position="305"/>
        <end position="338"/>
    </location>
</feature>
<feature type="compositionally biased region" description="Basic and acidic residues" evidence="4">
    <location>
        <begin position="29"/>
        <end position="40"/>
    </location>
</feature>
<evidence type="ECO:0000256" key="3">
    <source>
        <dbReference type="PROSITE-ProRule" id="PRU00339"/>
    </source>
</evidence>
<dbReference type="PANTHER" id="PTHR44943:SF8">
    <property type="entry name" value="TPR REPEAT-CONTAINING PROTEIN MJ0263"/>
    <property type="match status" value="1"/>
</dbReference>
<dbReference type="InterPro" id="IPR019734">
    <property type="entry name" value="TPR_rpt"/>
</dbReference>
<feature type="repeat" description="TPR" evidence="3">
    <location>
        <begin position="339"/>
        <end position="372"/>
    </location>
</feature>
<dbReference type="Pfam" id="PF00515">
    <property type="entry name" value="TPR_1"/>
    <property type="match status" value="1"/>
</dbReference>
<dbReference type="Gene3D" id="1.25.40.10">
    <property type="entry name" value="Tetratricopeptide repeat domain"/>
    <property type="match status" value="2"/>
</dbReference>
<dbReference type="EMBL" id="CP001968">
    <property type="protein sequence ID" value="ADD68690.1"/>
    <property type="molecule type" value="Genomic_DNA"/>
</dbReference>
<keyword evidence="5" id="KW-0812">Transmembrane</keyword>
<dbReference type="Pfam" id="PF13414">
    <property type="entry name" value="TPR_11"/>
    <property type="match status" value="1"/>
</dbReference>
<evidence type="ECO:0000256" key="4">
    <source>
        <dbReference type="SAM" id="MobiDB-lite"/>
    </source>
</evidence>
<evidence type="ECO:0000256" key="2">
    <source>
        <dbReference type="ARBA" id="ARBA00022803"/>
    </source>
</evidence>
<accession>D4H127</accession>
<keyword evidence="5" id="KW-1133">Transmembrane helix</keyword>
<dbReference type="InterPro" id="IPR051685">
    <property type="entry name" value="Ycf3/AcsC/BcsC/TPR_MFPF"/>
</dbReference>
<dbReference type="OrthoDB" id="1149028at2"/>
<dbReference type="eggNOG" id="COG0457">
    <property type="taxonomic scope" value="Bacteria"/>
</dbReference>
<dbReference type="PaxDb" id="522772-Dacet_1926"/>
<organism evidence="7 8">
    <name type="scientific">Denitrovibrio acetiphilus (strain DSM 12809 / NBRC 114555 / N2460)</name>
    <dbReference type="NCBI Taxonomy" id="522772"/>
    <lineage>
        <taxon>Bacteria</taxon>
        <taxon>Pseudomonadati</taxon>
        <taxon>Deferribacterota</taxon>
        <taxon>Deferribacteres</taxon>
        <taxon>Deferribacterales</taxon>
        <taxon>Geovibrionaceae</taxon>
        <taxon>Denitrovibrio</taxon>
    </lineage>
</organism>
<feature type="repeat" description="TPR" evidence="3">
    <location>
        <begin position="271"/>
        <end position="304"/>
    </location>
</feature>
<dbReference type="SUPFAM" id="SSF48452">
    <property type="entry name" value="TPR-like"/>
    <property type="match status" value="1"/>
</dbReference>
<feature type="repeat" description="TPR" evidence="3">
    <location>
        <begin position="373"/>
        <end position="406"/>
    </location>
</feature>
<evidence type="ECO:0000313" key="7">
    <source>
        <dbReference type="EMBL" id="ADD68690.1"/>
    </source>
</evidence>
<dbReference type="KEGG" id="dap:Dacet_1926"/>
<dbReference type="HOGENOM" id="CLU_588913_0_0_0"/>
<dbReference type="PROSITE" id="PS51257">
    <property type="entry name" value="PROKAR_LIPOPROTEIN"/>
    <property type="match status" value="1"/>
</dbReference>
<dbReference type="InParanoid" id="D4H127"/>
<evidence type="ECO:0000313" key="8">
    <source>
        <dbReference type="Proteomes" id="UP000002012"/>
    </source>
</evidence>
<feature type="transmembrane region" description="Helical" evidence="5">
    <location>
        <begin position="120"/>
        <end position="143"/>
    </location>
</feature>
<dbReference type="Proteomes" id="UP000002012">
    <property type="component" value="Chromosome"/>
</dbReference>
<proteinExistence type="predicted"/>
<dbReference type="NCBIfam" id="NF047558">
    <property type="entry name" value="TPR_END_plus"/>
    <property type="match status" value="1"/>
</dbReference>
<evidence type="ECO:0000256" key="5">
    <source>
        <dbReference type="SAM" id="Phobius"/>
    </source>
</evidence>
<dbReference type="STRING" id="522772.Dacet_1926"/>
<keyword evidence="6" id="KW-0732">Signal</keyword>
<dbReference type="SMART" id="SM00028">
    <property type="entry name" value="TPR"/>
    <property type="match status" value="5"/>
</dbReference>
<evidence type="ECO:0000256" key="1">
    <source>
        <dbReference type="ARBA" id="ARBA00022737"/>
    </source>
</evidence>
<protein>
    <submittedName>
        <fullName evidence="7">Tetratricopeptide TPR_2 repeat protein</fullName>
    </submittedName>
</protein>
<evidence type="ECO:0000256" key="6">
    <source>
        <dbReference type="SAM" id="SignalP"/>
    </source>
</evidence>
<feature type="region of interest" description="Disordered" evidence="4">
    <location>
        <begin position="24"/>
        <end position="43"/>
    </location>
</feature>